<keyword evidence="1 2" id="KW-0238">DNA-binding</keyword>
<dbReference type="GO" id="GO:0006260">
    <property type="term" value="P:DNA replication"/>
    <property type="evidence" value="ECO:0007669"/>
    <property type="project" value="InterPro"/>
</dbReference>
<evidence type="ECO:0000256" key="3">
    <source>
        <dbReference type="RuleBase" id="RU000524"/>
    </source>
</evidence>
<dbReference type="Proteomes" id="UP000196778">
    <property type="component" value="Unassembled WGS sequence"/>
</dbReference>
<dbReference type="GO" id="GO:0009295">
    <property type="term" value="C:nucleoid"/>
    <property type="evidence" value="ECO:0007669"/>
    <property type="project" value="TreeGrafter"/>
</dbReference>
<dbReference type="InterPro" id="IPR011344">
    <property type="entry name" value="ssDNA-bd"/>
</dbReference>
<dbReference type="GO" id="GO:0003697">
    <property type="term" value="F:single-stranded DNA binding"/>
    <property type="evidence" value="ECO:0007669"/>
    <property type="project" value="InterPro"/>
</dbReference>
<dbReference type="SUPFAM" id="SSF50249">
    <property type="entry name" value="Nucleic acid-binding proteins"/>
    <property type="match status" value="1"/>
</dbReference>
<dbReference type="Pfam" id="PF00436">
    <property type="entry name" value="SSB"/>
    <property type="match status" value="1"/>
</dbReference>
<evidence type="ECO:0000313" key="6">
    <source>
        <dbReference type="Proteomes" id="UP000196778"/>
    </source>
</evidence>
<dbReference type="OrthoDB" id="4427276at2"/>
<dbReference type="Gene3D" id="2.40.50.140">
    <property type="entry name" value="Nucleic acid-binding proteins"/>
    <property type="match status" value="1"/>
</dbReference>
<dbReference type="RefSeq" id="WP_087136931.1">
    <property type="nucleotide sequence ID" value="NZ_FUKR01000036.1"/>
</dbReference>
<dbReference type="AlphaFoldDB" id="A0A1R4JCY8"/>
<dbReference type="PANTHER" id="PTHR10302">
    <property type="entry name" value="SINGLE-STRANDED DNA-BINDING PROTEIN"/>
    <property type="match status" value="1"/>
</dbReference>
<dbReference type="InterPro" id="IPR000424">
    <property type="entry name" value="Primosome_PriB/ssb"/>
</dbReference>
<name>A0A1R4JCY8_9MICO</name>
<dbReference type="CDD" id="cd04496">
    <property type="entry name" value="SSB_OBF"/>
    <property type="match status" value="1"/>
</dbReference>
<feature type="region of interest" description="Disordered" evidence="4">
    <location>
        <begin position="118"/>
        <end position="155"/>
    </location>
</feature>
<evidence type="ECO:0000313" key="5">
    <source>
        <dbReference type="EMBL" id="SJN29896.1"/>
    </source>
</evidence>
<proteinExistence type="predicted"/>
<evidence type="ECO:0000256" key="1">
    <source>
        <dbReference type="ARBA" id="ARBA00023125"/>
    </source>
</evidence>
<sequence length="155" mass="16772">MDERITVTGIVATDPRHVVTQDGLAITSFRLAAQQRRYDRERSRWVSGETHWYSVSAFRRLALNCEQSLNKGDRIVVAGRLRFRQWQSDAGGGTNAEIDAAAIGHDLSWGTSAFSRVLTAPEGSGPVPVPAPAPSPESGHDRSGSGGDRALDWSA</sequence>
<evidence type="ECO:0000256" key="4">
    <source>
        <dbReference type="SAM" id="MobiDB-lite"/>
    </source>
</evidence>
<evidence type="ECO:0000256" key="2">
    <source>
        <dbReference type="PROSITE-ProRule" id="PRU00252"/>
    </source>
</evidence>
<reference evidence="6" key="1">
    <citation type="submission" date="2017-02" db="EMBL/GenBank/DDBJ databases">
        <authorList>
            <person name="Dridi B."/>
        </authorList>
    </citation>
    <scope>NUCLEOTIDE SEQUENCE [LARGE SCALE GENOMIC DNA]</scope>
    <source>
        <strain evidence="6">EB411</strain>
    </source>
</reference>
<dbReference type="InterPro" id="IPR012340">
    <property type="entry name" value="NA-bd_OB-fold"/>
</dbReference>
<dbReference type="NCBIfam" id="TIGR00621">
    <property type="entry name" value="ssb"/>
    <property type="match status" value="1"/>
</dbReference>
<gene>
    <name evidence="5" type="ORF">FM119_06850</name>
</gene>
<dbReference type="EMBL" id="FUKR01000036">
    <property type="protein sequence ID" value="SJN29896.1"/>
    <property type="molecule type" value="Genomic_DNA"/>
</dbReference>
<protein>
    <recommendedName>
        <fullName evidence="3">Single-stranded DNA-binding protein</fullName>
    </recommendedName>
</protein>
<accession>A0A1R4JCY8</accession>
<keyword evidence="6" id="KW-1185">Reference proteome</keyword>
<dbReference type="PROSITE" id="PS50935">
    <property type="entry name" value="SSB"/>
    <property type="match status" value="1"/>
</dbReference>
<organism evidence="5 6">
    <name type="scientific">Mycetocola reblochoni REB411</name>
    <dbReference type="NCBI Taxonomy" id="1255698"/>
    <lineage>
        <taxon>Bacteria</taxon>
        <taxon>Bacillati</taxon>
        <taxon>Actinomycetota</taxon>
        <taxon>Actinomycetes</taxon>
        <taxon>Micrococcales</taxon>
        <taxon>Microbacteriaceae</taxon>
        <taxon>Mycetocola</taxon>
    </lineage>
</organism>
<dbReference type="PANTHER" id="PTHR10302:SF0">
    <property type="entry name" value="SINGLE-STRANDED DNA-BINDING PROTEIN, MITOCHONDRIAL"/>
    <property type="match status" value="1"/>
</dbReference>